<evidence type="ECO:0000313" key="6">
    <source>
        <dbReference type="EMBL" id="MCF1716940.1"/>
    </source>
</evidence>
<feature type="transmembrane region" description="Helical" evidence="5">
    <location>
        <begin position="102"/>
        <end position="120"/>
    </location>
</feature>
<accession>A0ABS9BP60</accession>
<dbReference type="PANTHER" id="PTHR37306:SF1">
    <property type="entry name" value="COLICIN V PRODUCTION PROTEIN"/>
    <property type="match status" value="1"/>
</dbReference>
<reference evidence="6 7" key="1">
    <citation type="submission" date="2022-01" db="EMBL/GenBank/DDBJ databases">
        <title>Flavihumibacter sp. nov., isolated from sediment of a river.</title>
        <authorList>
            <person name="Liu H."/>
        </authorList>
    </citation>
    <scope>NUCLEOTIDE SEQUENCE [LARGE SCALE GENOMIC DNA]</scope>
    <source>
        <strain evidence="6 7">RY-1</strain>
    </source>
</reference>
<evidence type="ECO:0000256" key="4">
    <source>
        <dbReference type="ARBA" id="ARBA00023136"/>
    </source>
</evidence>
<dbReference type="RefSeq" id="WP_234868549.1">
    <property type="nucleotide sequence ID" value="NZ_JAKEVY010000007.1"/>
</dbReference>
<proteinExistence type="predicted"/>
<feature type="transmembrane region" description="Helical" evidence="5">
    <location>
        <begin position="60"/>
        <end position="81"/>
    </location>
</feature>
<dbReference type="Pfam" id="PF02674">
    <property type="entry name" value="Colicin_V"/>
    <property type="match status" value="1"/>
</dbReference>
<keyword evidence="7" id="KW-1185">Reference proteome</keyword>
<comment type="subcellular location">
    <subcellularLocation>
        <location evidence="1">Membrane</location>
        <topology evidence="1">Multi-pass membrane protein</topology>
    </subcellularLocation>
</comment>
<comment type="caution">
    <text evidence="6">The sequence shown here is derived from an EMBL/GenBank/DDBJ whole genome shotgun (WGS) entry which is preliminary data.</text>
</comment>
<evidence type="ECO:0000256" key="1">
    <source>
        <dbReference type="ARBA" id="ARBA00004141"/>
    </source>
</evidence>
<keyword evidence="2 5" id="KW-0812">Transmembrane</keyword>
<evidence type="ECO:0000313" key="7">
    <source>
        <dbReference type="Proteomes" id="UP001200145"/>
    </source>
</evidence>
<name>A0ABS9BP60_9BACT</name>
<evidence type="ECO:0000256" key="5">
    <source>
        <dbReference type="SAM" id="Phobius"/>
    </source>
</evidence>
<sequence length="183" mass="20377">MIDIVTFLVLALAVFKGIRNGLVMAIFSSIALFLGVLAALKLSATTAVWLEDTVQVSARWLPLLSFLLVFIVVVILINMIGKLLEKTTEWAFLGWANKAAGIVFYAVIYLLIWSLFIFYLDKLSLISQEAMESSVTYPIIAPWGPDAVDWIASVIPVFKDIMNDIGGFLERFSEEKNPSIRTV</sequence>
<dbReference type="InterPro" id="IPR003825">
    <property type="entry name" value="Colicin-V_CvpA"/>
</dbReference>
<gene>
    <name evidence="6" type="ORF">L0U88_20025</name>
</gene>
<feature type="transmembrane region" description="Helical" evidence="5">
    <location>
        <begin position="21"/>
        <end position="40"/>
    </location>
</feature>
<keyword evidence="4 5" id="KW-0472">Membrane</keyword>
<dbReference type="EMBL" id="JAKEVY010000007">
    <property type="protein sequence ID" value="MCF1716940.1"/>
    <property type="molecule type" value="Genomic_DNA"/>
</dbReference>
<organism evidence="6 7">
    <name type="scientific">Flavihumibacter fluminis</name>
    <dbReference type="NCBI Taxonomy" id="2909236"/>
    <lineage>
        <taxon>Bacteria</taxon>
        <taxon>Pseudomonadati</taxon>
        <taxon>Bacteroidota</taxon>
        <taxon>Chitinophagia</taxon>
        <taxon>Chitinophagales</taxon>
        <taxon>Chitinophagaceae</taxon>
        <taxon>Flavihumibacter</taxon>
    </lineage>
</organism>
<dbReference type="PANTHER" id="PTHR37306">
    <property type="entry name" value="COLICIN V PRODUCTION PROTEIN"/>
    <property type="match status" value="1"/>
</dbReference>
<keyword evidence="3 5" id="KW-1133">Transmembrane helix</keyword>
<evidence type="ECO:0000256" key="2">
    <source>
        <dbReference type="ARBA" id="ARBA00022692"/>
    </source>
</evidence>
<evidence type="ECO:0000256" key="3">
    <source>
        <dbReference type="ARBA" id="ARBA00022989"/>
    </source>
</evidence>
<dbReference type="Proteomes" id="UP001200145">
    <property type="component" value="Unassembled WGS sequence"/>
</dbReference>
<protein>
    <submittedName>
        <fullName evidence="6">CvpA family protein</fullName>
    </submittedName>
</protein>